<keyword evidence="3" id="KW-1185">Reference proteome</keyword>
<accession>A0A508TEM7</accession>
<organism evidence="2 3">
    <name type="scientific">Bradyrhizobium ivorense</name>
    <dbReference type="NCBI Taxonomy" id="2511166"/>
    <lineage>
        <taxon>Bacteria</taxon>
        <taxon>Pseudomonadati</taxon>
        <taxon>Pseudomonadota</taxon>
        <taxon>Alphaproteobacteria</taxon>
        <taxon>Hyphomicrobiales</taxon>
        <taxon>Nitrobacteraceae</taxon>
        <taxon>Bradyrhizobium</taxon>
    </lineage>
</organism>
<evidence type="ECO:0000313" key="3">
    <source>
        <dbReference type="Proteomes" id="UP000328092"/>
    </source>
</evidence>
<evidence type="ECO:0000256" key="1">
    <source>
        <dbReference type="SAM" id="SignalP"/>
    </source>
</evidence>
<dbReference type="AlphaFoldDB" id="A0A508TEM7"/>
<evidence type="ECO:0000313" key="2">
    <source>
        <dbReference type="EMBL" id="VIO72931.1"/>
    </source>
</evidence>
<sequence>MKKMSYLLVMIFFCFPSVALAAGTIDGGTKQAVNWAAIACSWGSCP</sequence>
<name>A0A508TEM7_9BRAD</name>
<keyword evidence="1" id="KW-0732">Signal</keyword>
<protein>
    <submittedName>
        <fullName evidence="2">Uncharacterized protein</fullName>
    </submittedName>
</protein>
<proteinExistence type="predicted"/>
<gene>
    <name evidence="2" type="ORF">CI1B_45800</name>
</gene>
<feature type="chain" id="PRO_5021477078" evidence="1">
    <location>
        <begin position="22"/>
        <end position="46"/>
    </location>
</feature>
<dbReference type="Proteomes" id="UP000328092">
    <property type="component" value="Unassembled WGS sequence"/>
</dbReference>
<feature type="signal peptide" evidence="1">
    <location>
        <begin position="1"/>
        <end position="21"/>
    </location>
</feature>
<comment type="caution">
    <text evidence="2">The sequence shown here is derived from an EMBL/GenBank/DDBJ whole genome shotgun (WGS) entry which is preliminary data.</text>
</comment>
<reference evidence="2" key="1">
    <citation type="submission" date="2019-02" db="EMBL/GenBank/DDBJ databases">
        <authorList>
            <person name="Pothier F.J."/>
        </authorList>
    </citation>
    <scope>NUCLEOTIDE SEQUENCE</scope>
    <source>
        <strain evidence="2">CI-1B</strain>
    </source>
</reference>
<dbReference type="EMBL" id="CAADFC020000016">
    <property type="protein sequence ID" value="VIO72931.1"/>
    <property type="molecule type" value="Genomic_DNA"/>
</dbReference>